<dbReference type="InterPro" id="IPR009100">
    <property type="entry name" value="AcylCoA_DH/oxidase_NM_dom_sf"/>
</dbReference>
<dbReference type="Gene3D" id="1.10.540.10">
    <property type="entry name" value="Acyl-CoA dehydrogenase/oxidase, N-terminal domain"/>
    <property type="match status" value="1"/>
</dbReference>
<keyword evidence="11" id="KW-1185">Reference proteome</keyword>
<evidence type="ECO:0000256" key="3">
    <source>
        <dbReference type="ARBA" id="ARBA00022630"/>
    </source>
</evidence>
<dbReference type="SUPFAM" id="SSF56645">
    <property type="entry name" value="Acyl-CoA dehydrogenase NM domain-like"/>
    <property type="match status" value="1"/>
</dbReference>
<comment type="caution">
    <text evidence="10">The sequence shown here is derived from an EMBL/GenBank/DDBJ whole genome shotgun (WGS) entry which is preliminary data.</text>
</comment>
<feature type="domain" description="Acyl-CoA oxidase/dehydrogenase middle" evidence="8">
    <location>
        <begin position="123"/>
        <end position="215"/>
    </location>
</feature>
<proteinExistence type="inferred from homology"/>
<evidence type="ECO:0000256" key="4">
    <source>
        <dbReference type="ARBA" id="ARBA00022827"/>
    </source>
</evidence>
<dbReference type="Gene3D" id="2.40.110.10">
    <property type="entry name" value="Butyryl-CoA Dehydrogenase, subunit A, domain 2"/>
    <property type="match status" value="1"/>
</dbReference>
<evidence type="ECO:0000313" key="10">
    <source>
        <dbReference type="EMBL" id="MFB9902968.1"/>
    </source>
</evidence>
<dbReference type="Gene3D" id="1.20.140.10">
    <property type="entry name" value="Butyryl-CoA Dehydrogenase, subunit A, domain 3"/>
    <property type="match status" value="1"/>
</dbReference>
<feature type="domain" description="Acyl-CoA dehydrogenase/oxidase N-terminal" evidence="9">
    <location>
        <begin position="5"/>
        <end position="118"/>
    </location>
</feature>
<feature type="domain" description="Acyl-CoA dehydrogenase/oxidase C-terminal" evidence="7">
    <location>
        <begin position="229"/>
        <end position="376"/>
    </location>
</feature>
<reference evidence="10 11" key="1">
    <citation type="submission" date="2024-09" db="EMBL/GenBank/DDBJ databases">
        <authorList>
            <person name="Sun Q."/>
            <person name="Mori K."/>
        </authorList>
    </citation>
    <scope>NUCLEOTIDE SEQUENCE [LARGE SCALE GENOMIC DNA]</scope>
    <source>
        <strain evidence="10 11">TBRC 7907</strain>
    </source>
</reference>
<evidence type="ECO:0000259" key="7">
    <source>
        <dbReference type="Pfam" id="PF00441"/>
    </source>
</evidence>
<protein>
    <submittedName>
        <fullName evidence="10">Acyl-CoA dehydrogenase family protein</fullName>
    </submittedName>
</protein>
<evidence type="ECO:0000313" key="11">
    <source>
        <dbReference type="Proteomes" id="UP001589693"/>
    </source>
</evidence>
<evidence type="ECO:0000256" key="1">
    <source>
        <dbReference type="ARBA" id="ARBA00001974"/>
    </source>
</evidence>
<dbReference type="InterPro" id="IPR006091">
    <property type="entry name" value="Acyl-CoA_Oxase/DH_mid-dom"/>
</dbReference>
<sequence>MSFDTPERDALRESVRAFVRREVHPHLAEWERAGEVPRELHRKAAEAGLLGIGFDEKVGGEGGDLVDVSVVTEEVIRAGGSSGLVAALFTHGISLPHIVDAGGDELVDRFVRPTLAGELIGSLAVTEPDGGSDVAALRTRAVRDGDHFVVNGAKTYITSGVRADFVTTAVRTGEPGYGGVSLLVVERGTPGFTVSRGLEKMGWHCSDTAELSFVDARVPVRNLVGEQDSGFVHLMRQFQVERLSLAVQAYATAERCLELALGWVRDRSTFGRPLIGRQLVRHRLVEMTQRVELARTYVRSVVLDVAAGKEVVAQVCMAKNAAVQACDFVVDAAVQLHGGFGYMREAEVERHYRDSRILGIGGGASEVLADLAARRMGYTA</sequence>
<dbReference type="InterPro" id="IPR013786">
    <property type="entry name" value="AcylCoA_DH/ox_N"/>
</dbReference>
<organism evidence="10 11">
    <name type="scientific">Allokutzneria oryzae</name>
    <dbReference type="NCBI Taxonomy" id="1378989"/>
    <lineage>
        <taxon>Bacteria</taxon>
        <taxon>Bacillati</taxon>
        <taxon>Actinomycetota</taxon>
        <taxon>Actinomycetes</taxon>
        <taxon>Pseudonocardiales</taxon>
        <taxon>Pseudonocardiaceae</taxon>
        <taxon>Allokutzneria</taxon>
    </lineage>
</organism>
<evidence type="ECO:0000256" key="5">
    <source>
        <dbReference type="ARBA" id="ARBA00023002"/>
    </source>
</evidence>
<accession>A0ABV5ZRY3</accession>
<dbReference type="Pfam" id="PF02770">
    <property type="entry name" value="Acyl-CoA_dh_M"/>
    <property type="match status" value="1"/>
</dbReference>
<dbReference type="EMBL" id="JBHLZU010000002">
    <property type="protein sequence ID" value="MFB9902968.1"/>
    <property type="molecule type" value="Genomic_DNA"/>
</dbReference>
<comment type="cofactor">
    <cofactor evidence="1 6">
        <name>FAD</name>
        <dbReference type="ChEBI" id="CHEBI:57692"/>
    </cofactor>
</comment>
<evidence type="ECO:0000259" key="9">
    <source>
        <dbReference type="Pfam" id="PF02771"/>
    </source>
</evidence>
<dbReference type="Pfam" id="PF02771">
    <property type="entry name" value="Acyl-CoA_dh_N"/>
    <property type="match status" value="1"/>
</dbReference>
<keyword evidence="3 6" id="KW-0285">Flavoprotein</keyword>
<dbReference type="InterPro" id="IPR036250">
    <property type="entry name" value="AcylCo_DH-like_C"/>
</dbReference>
<dbReference type="PANTHER" id="PTHR48083:SF28">
    <property type="entry name" value="ACYL-COA DEHYDROGENASE FAMILY PROTEIN (AFU_ORTHOLOGUE AFUA_6G10880)-RELATED"/>
    <property type="match status" value="1"/>
</dbReference>
<dbReference type="Proteomes" id="UP001589693">
    <property type="component" value="Unassembled WGS sequence"/>
</dbReference>
<dbReference type="InterPro" id="IPR037069">
    <property type="entry name" value="AcylCoA_DH/ox_N_sf"/>
</dbReference>
<dbReference type="InterPro" id="IPR009075">
    <property type="entry name" value="AcylCo_DH/oxidase_C"/>
</dbReference>
<name>A0ABV5ZRY3_9PSEU</name>
<dbReference type="RefSeq" id="WP_377850067.1">
    <property type="nucleotide sequence ID" value="NZ_JBHLZU010000002.1"/>
</dbReference>
<evidence type="ECO:0000256" key="2">
    <source>
        <dbReference type="ARBA" id="ARBA00009347"/>
    </source>
</evidence>
<gene>
    <name evidence="10" type="ORF">ACFFQA_03375</name>
</gene>
<dbReference type="PROSITE" id="PS00072">
    <property type="entry name" value="ACYL_COA_DH_1"/>
    <property type="match status" value="1"/>
</dbReference>
<evidence type="ECO:0000256" key="6">
    <source>
        <dbReference type="RuleBase" id="RU362125"/>
    </source>
</evidence>
<dbReference type="InterPro" id="IPR046373">
    <property type="entry name" value="Acyl-CoA_Oxase/DH_mid-dom_sf"/>
</dbReference>
<dbReference type="InterPro" id="IPR050741">
    <property type="entry name" value="Acyl-CoA_dehydrogenase"/>
</dbReference>
<dbReference type="SUPFAM" id="SSF47203">
    <property type="entry name" value="Acyl-CoA dehydrogenase C-terminal domain-like"/>
    <property type="match status" value="1"/>
</dbReference>
<dbReference type="PANTHER" id="PTHR48083">
    <property type="entry name" value="MEDIUM-CHAIN SPECIFIC ACYL-COA DEHYDROGENASE, MITOCHONDRIAL-RELATED"/>
    <property type="match status" value="1"/>
</dbReference>
<keyword evidence="5 6" id="KW-0560">Oxidoreductase</keyword>
<keyword evidence="4 6" id="KW-0274">FAD</keyword>
<evidence type="ECO:0000259" key="8">
    <source>
        <dbReference type="Pfam" id="PF02770"/>
    </source>
</evidence>
<dbReference type="Pfam" id="PF00441">
    <property type="entry name" value="Acyl-CoA_dh_1"/>
    <property type="match status" value="1"/>
</dbReference>
<dbReference type="InterPro" id="IPR006089">
    <property type="entry name" value="Acyl-CoA_DH_CS"/>
</dbReference>
<dbReference type="PROSITE" id="PS00073">
    <property type="entry name" value="ACYL_COA_DH_2"/>
    <property type="match status" value="1"/>
</dbReference>
<comment type="similarity">
    <text evidence="2 6">Belongs to the acyl-CoA dehydrogenase family.</text>
</comment>